<organism evidence="1">
    <name type="scientific">uncultured Caudovirales phage</name>
    <dbReference type="NCBI Taxonomy" id="2100421"/>
    <lineage>
        <taxon>Viruses</taxon>
        <taxon>Duplodnaviria</taxon>
        <taxon>Heunggongvirae</taxon>
        <taxon>Uroviricota</taxon>
        <taxon>Caudoviricetes</taxon>
        <taxon>Peduoviridae</taxon>
        <taxon>Maltschvirus</taxon>
        <taxon>Maltschvirus maltsch</taxon>
    </lineage>
</organism>
<gene>
    <name evidence="1" type="ORF">UFOVP1290_497</name>
</gene>
<sequence>MLRRFHFDRVEDVSGISGTGRVAEGCLFLDTGEAVVHWLGAHSSINVYRCIQDVIDVHGHQGKTNIIWDDPIEEINER</sequence>
<evidence type="ECO:0000313" key="1">
    <source>
        <dbReference type="EMBL" id="CAB4196977.1"/>
    </source>
</evidence>
<proteinExistence type="predicted"/>
<name>A0A6J5RRR4_9CAUD</name>
<dbReference type="EMBL" id="LR797252">
    <property type="protein sequence ID" value="CAB4196977.1"/>
    <property type="molecule type" value="Genomic_DNA"/>
</dbReference>
<protein>
    <submittedName>
        <fullName evidence="1">Uncharacterized protein</fullName>
    </submittedName>
</protein>
<reference evidence="1" key="1">
    <citation type="submission" date="2020-05" db="EMBL/GenBank/DDBJ databases">
        <authorList>
            <person name="Chiriac C."/>
            <person name="Salcher M."/>
            <person name="Ghai R."/>
            <person name="Kavagutti S V."/>
        </authorList>
    </citation>
    <scope>NUCLEOTIDE SEQUENCE</scope>
</reference>
<accession>A0A6J5RRR4</accession>